<comment type="caution">
    <text evidence="1">The sequence shown here is derived from an EMBL/GenBank/DDBJ whole genome shotgun (WGS) entry which is preliminary data.</text>
</comment>
<proteinExistence type="predicted"/>
<accession>A0ACC0CKM1</accession>
<dbReference type="Proteomes" id="UP001497680">
    <property type="component" value="Unassembled WGS sequence"/>
</dbReference>
<protein>
    <submittedName>
        <fullName evidence="1">Uncharacterized protein</fullName>
    </submittedName>
</protein>
<reference evidence="1 2" key="1">
    <citation type="journal article" date="2022" name="New Phytol.">
        <title>Ecological generalism drives hyperdiversity of secondary metabolite gene clusters in xylarialean endophytes.</title>
        <authorList>
            <person name="Franco M.E.E."/>
            <person name="Wisecaver J.H."/>
            <person name="Arnold A.E."/>
            <person name="Ju Y.M."/>
            <person name="Slot J.C."/>
            <person name="Ahrendt S."/>
            <person name="Moore L.P."/>
            <person name="Eastman K.E."/>
            <person name="Scott K."/>
            <person name="Konkel Z."/>
            <person name="Mondo S.J."/>
            <person name="Kuo A."/>
            <person name="Hayes R.D."/>
            <person name="Haridas S."/>
            <person name="Andreopoulos B."/>
            <person name="Riley R."/>
            <person name="LaButti K."/>
            <person name="Pangilinan J."/>
            <person name="Lipzen A."/>
            <person name="Amirebrahimi M."/>
            <person name="Yan J."/>
            <person name="Adam C."/>
            <person name="Keymanesh K."/>
            <person name="Ng V."/>
            <person name="Louie K."/>
            <person name="Northen T."/>
            <person name="Drula E."/>
            <person name="Henrissat B."/>
            <person name="Hsieh H.M."/>
            <person name="Youens-Clark K."/>
            <person name="Lutzoni F."/>
            <person name="Miadlikowska J."/>
            <person name="Eastwood D.C."/>
            <person name="Hamelin R.C."/>
            <person name="Grigoriev I.V."/>
            <person name="U'Ren J.M."/>
        </authorList>
    </citation>
    <scope>NUCLEOTIDE SEQUENCE [LARGE SCALE GENOMIC DNA]</scope>
    <source>
        <strain evidence="1 2">ER1909</strain>
    </source>
</reference>
<evidence type="ECO:0000313" key="1">
    <source>
        <dbReference type="EMBL" id="KAI6081002.1"/>
    </source>
</evidence>
<gene>
    <name evidence="1" type="ORF">F4821DRAFT_40197</name>
</gene>
<name>A0ACC0CKM1_9PEZI</name>
<keyword evidence="2" id="KW-1185">Reference proteome</keyword>
<organism evidence="1 2">
    <name type="scientific">Hypoxylon rubiginosum</name>
    <dbReference type="NCBI Taxonomy" id="110542"/>
    <lineage>
        <taxon>Eukaryota</taxon>
        <taxon>Fungi</taxon>
        <taxon>Dikarya</taxon>
        <taxon>Ascomycota</taxon>
        <taxon>Pezizomycotina</taxon>
        <taxon>Sordariomycetes</taxon>
        <taxon>Xylariomycetidae</taxon>
        <taxon>Xylariales</taxon>
        <taxon>Hypoxylaceae</taxon>
        <taxon>Hypoxylon</taxon>
    </lineage>
</organism>
<sequence length="82" mass="9377">MNWPFQVRASRTLLITRAFICVTKGEAWKAMCIERPTATEGSQLELKLLCLFRPKRCHLGRTIGFQLATTLQHSRNFNARAA</sequence>
<evidence type="ECO:0000313" key="2">
    <source>
        <dbReference type="Proteomes" id="UP001497680"/>
    </source>
</evidence>
<dbReference type="EMBL" id="MU394412">
    <property type="protein sequence ID" value="KAI6081002.1"/>
    <property type="molecule type" value="Genomic_DNA"/>
</dbReference>